<keyword evidence="1" id="KW-0812">Transmembrane</keyword>
<feature type="transmembrane region" description="Helical" evidence="1">
    <location>
        <begin position="110"/>
        <end position="131"/>
    </location>
</feature>
<dbReference type="RefSeq" id="WP_021725339.1">
    <property type="nucleotide sequence ID" value="NZ_AWEZ01000017.1"/>
</dbReference>
<dbReference type="AlphaFoldDB" id="U2VBS8"/>
<evidence type="ECO:0000313" key="3">
    <source>
        <dbReference type="Proteomes" id="UP000016638"/>
    </source>
</evidence>
<dbReference type="Proteomes" id="UP000016638">
    <property type="component" value="Unassembled WGS sequence"/>
</dbReference>
<dbReference type="Pfam" id="PF12730">
    <property type="entry name" value="ABC2_membrane_4"/>
    <property type="match status" value="1"/>
</dbReference>
<feature type="transmembrane region" description="Helical" evidence="1">
    <location>
        <begin position="20"/>
        <end position="38"/>
    </location>
</feature>
<dbReference type="PANTHER" id="PTHR37305:SF1">
    <property type="entry name" value="MEMBRANE PROTEIN"/>
    <property type="match status" value="1"/>
</dbReference>
<sequence length="259" mass="27374">MRAFARAVSSEFKKLLTLRFIRYVVAATTVLLPLYALLTTPSVRDAISTGDPTLAPGITPESVGFDGIELGQVFLILLGSISVSSEYQFDQLKVSLLAVPNRLRLLGAKALAVGVVSLLLGMVVVPLVAFISQLQLGEVGILHGGITVSYLLSLGGAIVSWAAIALLSFALTIICRQALTPLLILIVTSQFTLVLVHLMPGAQYLPFSAGVQLYDPSSIVAETPSAGLGPGVALLVLTIWVVVFMALAGFLFQRRGVQT</sequence>
<accession>U2VBS8</accession>
<name>U2VBS8_9ACTN</name>
<proteinExistence type="predicted"/>
<gene>
    <name evidence="2" type="ORF">HMPREF1316_1434</name>
</gene>
<feature type="transmembrane region" description="Helical" evidence="1">
    <location>
        <begin position="182"/>
        <end position="199"/>
    </location>
</feature>
<keyword evidence="1" id="KW-0472">Membrane</keyword>
<dbReference type="STRING" id="1125712.HMPREF1316_1434"/>
<protein>
    <submittedName>
        <fullName evidence="2">ABC-2 family transporter protein</fullName>
    </submittedName>
</protein>
<dbReference type="PANTHER" id="PTHR37305">
    <property type="entry name" value="INTEGRAL MEMBRANE PROTEIN-RELATED"/>
    <property type="match status" value="1"/>
</dbReference>
<reference evidence="2 3" key="1">
    <citation type="submission" date="2013-08" db="EMBL/GenBank/DDBJ databases">
        <authorList>
            <person name="Durkin A.S."/>
            <person name="Haft D.R."/>
            <person name="McCorrison J."/>
            <person name="Torralba M."/>
            <person name="Gillis M."/>
            <person name="Haft D.H."/>
            <person name="Methe B."/>
            <person name="Sutton G."/>
            <person name="Nelson K.E."/>
        </authorList>
    </citation>
    <scope>NUCLEOTIDE SEQUENCE [LARGE SCALE GENOMIC DNA]</scope>
    <source>
        <strain evidence="2 3">F0195</strain>
    </source>
</reference>
<feature type="transmembrane region" description="Helical" evidence="1">
    <location>
        <begin position="70"/>
        <end position="89"/>
    </location>
</feature>
<feature type="transmembrane region" description="Helical" evidence="1">
    <location>
        <begin position="151"/>
        <end position="175"/>
    </location>
</feature>
<keyword evidence="1" id="KW-1133">Transmembrane helix</keyword>
<dbReference type="EMBL" id="AWEZ01000017">
    <property type="protein sequence ID" value="ERL10046.1"/>
    <property type="molecule type" value="Genomic_DNA"/>
</dbReference>
<comment type="caution">
    <text evidence="2">The sequence shown here is derived from an EMBL/GenBank/DDBJ whole genome shotgun (WGS) entry which is preliminary data.</text>
</comment>
<keyword evidence="3" id="KW-1185">Reference proteome</keyword>
<evidence type="ECO:0000313" key="2">
    <source>
        <dbReference type="EMBL" id="ERL10046.1"/>
    </source>
</evidence>
<evidence type="ECO:0000256" key="1">
    <source>
        <dbReference type="SAM" id="Phobius"/>
    </source>
</evidence>
<dbReference type="eggNOG" id="ENOG502Z9KY">
    <property type="taxonomic scope" value="Bacteria"/>
</dbReference>
<organism evidence="2 3">
    <name type="scientific">Olsenella profusa F0195</name>
    <dbReference type="NCBI Taxonomy" id="1125712"/>
    <lineage>
        <taxon>Bacteria</taxon>
        <taxon>Bacillati</taxon>
        <taxon>Actinomycetota</taxon>
        <taxon>Coriobacteriia</taxon>
        <taxon>Coriobacteriales</taxon>
        <taxon>Atopobiaceae</taxon>
        <taxon>Olsenella</taxon>
    </lineage>
</organism>
<feature type="transmembrane region" description="Helical" evidence="1">
    <location>
        <begin position="232"/>
        <end position="252"/>
    </location>
</feature>